<dbReference type="Proteomes" id="UP000295313">
    <property type="component" value="Unassembled WGS sequence"/>
</dbReference>
<keyword evidence="2" id="KW-1185">Reference proteome</keyword>
<protein>
    <submittedName>
        <fullName evidence="1">Uncharacterized protein</fullName>
    </submittedName>
</protein>
<name>A0A4R8I9M7_9FLAO</name>
<organism evidence="1 2">
    <name type="scientific">Epilithonimonas xixisoli</name>
    <dbReference type="NCBI Taxonomy" id="1476462"/>
    <lineage>
        <taxon>Bacteria</taxon>
        <taxon>Pseudomonadati</taxon>
        <taxon>Bacteroidota</taxon>
        <taxon>Flavobacteriia</taxon>
        <taxon>Flavobacteriales</taxon>
        <taxon>Weeksellaceae</taxon>
        <taxon>Chryseobacterium group</taxon>
        <taxon>Epilithonimonas</taxon>
    </lineage>
</organism>
<sequence length="47" mass="5759">MSNEKYVFTVRPQEGMHGEWRTEDGFKCWTDNRASAVRWYKKYLTQK</sequence>
<gene>
    <name evidence="1" type="ORF">B0I22_0320</name>
</gene>
<dbReference type="RefSeq" id="WP_166668154.1">
    <property type="nucleotide sequence ID" value="NZ_SOEO01000001.1"/>
</dbReference>
<accession>A0A4R8I9M7</accession>
<evidence type="ECO:0000313" key="2">
    <source>
        <dbReference type="Proteomes" id="UP000295313"/>
    </source>
</evidence>
<proteinExistence type="predicted"/>
<dbReference type="EMBL" id="SOEO01000001">
    <property type="protein sequence ID" value="TDX86210.1"/>
    <property type="molecule type" value="Genomic_DNA"/>
</dbReference>
<comment type="caution">
    <text evidence="1">The sequence shown here is derived from an EMBL/GenBank/DDBJ whole genome shotgun (WGS) entry which is preliminary data.</text>
</comment>
<evidence type="ECO:0000313" key="1">
    <source>
        <dbReference type="EMBL" id="TDX86210.1"/>
    </source>
</evidence>
<reference evidence="1 2" key="1">
    <citation type="submission" date="2019-03" db="EMBL/GenBank/DDBJ databases">
        <title>Genomic Encyclopedia of Type Strains, Phase III (KMG-III): the genomes of soil and plant-associated and newly described type strains.</title>
        <authorList>
            <person name="Whitman W."/>
        </authorList>
    </citation>
    <scope>NUCLEOTIDE SEQUENCE [LARGE SCALE GENOMIC DNA]</scope>
    <source>
        <strain evidence="1 2">CGMCC 1.12802</strain>
    </source>
</reference>
<dbReference type="AlphaFoldDB" id="A0A4R8I9M7"/>